<dbReference type="VEuPathDB" id="FungiDB:I302_08482"/>
<evidence type="ECO:0000313" key="3">
    <source>
        <dbReference type="EMBL" id="WVW83176.1"/>
    </source>
</evidence>
<feature type="region of interest" description="Disordered" evidence="1">
    <location>
        <begin position="128"/>
        <end position="155"/>
    </location>
</feature>
<dbReference type="EMBL" id="KI894026">
    <property type="protein sequence ID" value="OCF21705.1"/>
    <property type="molecule type" value="Genomic_DNA"/>
</dbReference>
<keyword evidence="4" id="KW-1185">Reference proteome</keyword>
<evidence type="ECO:0000313" key="2">
    <source>
        <dbReference type="EMBL" id="OCF21705.1"/>
    </source>
</evidence>
<reference evidence="2" key="3">
    <citation type="submission" date="2014-01" db="EMBL/GenBank/DDBJ databases">
        <title>Evolution of pathogenesis and genome organization in the Tremellales.</title>
        <authorList>
            <person name="Cuomo C."/>
            <person name="Litvintseva A."/>
            <person name="Heitman J."/>
            <person name="Chen Y."/>
            <person name="Sun S."/>
            <person name="Springer D."/>
            <person name="Dromer F."/>
            <person name="Young S."/>
            <person name="Zeng Q."/>
            <person name="Chapman S."/>
            <person name="Gujja S."/>
            <person name="Saif S."/>
            <person name="Birren B."/>
        </authorList>
    </citation>
    <scope>NUCLEOTIDE SEQUENCE</scope>
    <source>
        <strain evidence="2">CBS 10118</strain>
    </source>
</reference>
<dbReference type="AlphaFoldDB" id="A0A1B9FSG2"/>
<dbReference type="Proteomes" id="UP000092730">
    <property type="component" value="Chromosome 3"/>
</dbReference>
<reference evidence="3" key="2">
    <citation type="submission" date="2013-07" db="EMBL/GenBank/DDBJ databases">
        <authorList>
            <consortium name="The Broad Institute Genome Sequencing Platform"/>
            <person name="Cuomo C."/>
            <person name="Litvintseva A."/>
            <person name="Chen Y."/>
            <person name="Heitman J."/>
            <person name="Sun S."/>
            <person name="Springer D."/>
            <person name="Dromer F."/>
            <person name="Young S.K."/>
            <person name="Zeng Q."/>
            <person name="Gargeya S."/>
            <person name="Fitzgerald M."/>
            <person name="Abouelleil A."/>
            <person name="Alvarado L."/>
            <person name="Berlin A.M."/>
            <person name="Chapman S.B."/>
            <person name="Dewar J."/>
            <person name="Goldberg J."/>
            <person name="Griggs A."/>
            <person name="Gujja S."/>
            <person name="Hansen M."/>
            <person name="Howarth C."/>
            <person name="Imamovic A."/>
            <person name="Larimer J."/>
            <person name="McCowan C."/>
            <person name="Murphy C."/>
            <person name="Pearson M."/>
            <person name="Priest M."/>
            <person name="Roberts A."/>
            <person name="Saif S."/>
            <person name="Shea T."/>
            <person name="Sykes S."/>
            <person name="Wortman J."/>
            <person name="Nusbaum C."/>
            <person name="Birren B."/>
        </authorList>
    </citation>
    <scope>NUCLEOTIDE SEQUENCE</scope>
    <source>
        <strain evidence="3">CBS 10118</strain>
    </source>
</reference>
<dbReference type="EMBL" id="CP144543">
    <property type="protein sequence ID" value="WVW83176.1"/>
    <property type="molecule type" value="Genomic_DNA"/>
</dbReference>
<reference evidence="2" key="1">
    <citation type="submission" date="2013-07" db="EMBL/GenBank/DDBJ databases">
        <title>The Genome Sequence of Cryptococcus bestiolae CBS10118.</title>
        <authorList>
            <consortium name="The Broad Institute Genome Sequencing Platform"/>
            <person name="Cuomo C."/>
            <person name="Litvintseva A."/>
            <person name="Chen Y."/>
            <person name="Heitman J."/>
            <person name="Sun S."/>
            <person name="Springer D."/>
            <person name="Dromer F."/>
            <person name="Young S.K."/>
            <person name="Zeng Q."/>
            <person name="Gargeya S."/>
            <person name="Fitzgerald M."/>
            <person name="Abouelleil A."/>
            <person name="Alvarado L."/>
            <person name="Berlin A.M."/>
            <person name="Chapman S.B."/>
            <person name="Dewar J."/>
            <person name="Goldberg J."/>
            <person name="Griggs A."/>
            <person name="Gujja S."/>
            <person name="Hansen M."/>
            <person name="Howarth C."/>
            <person name="Imamovic A."/>
            <person name="Larimer J."/>
            <person name="McCowan C."/>
            <person name="Murphy C."/>
            <person name="Pearson M."/>
            <person name="Priest M."/>
            <person name="Roberts A."/>
            <person name="Saif S."/>
            <person name="Shea T."/>
            <person name="Sykes S."/>
            <person name="Wortman J."/>
            <person name="Nusbaum C."/>
            <person name="Birren B."/>
        </authorList>
    </citation>
    <scope>NUCLEOTIDE SEQUENCE [LARGE SCALE GENOMIC DNA]</scope>
    <source>
        <strain evidence="2">CBS 10118</strain>
    </source>
</reference>
<organism evidence="2">
    <name type="scientific">Kwoniella bestiolae CBS 10118</name>
    <dbReference type="NCBI Taxonomy" id="1296100"/>
    <lineage>
        <taxon>Eukaryota</taxon>
        <taxon>Fungi</taxon>
        <taxon>Dikarya</taxon>
        <taxon>Basidiomycota</taxon>
        <taxon>Agaricomycotina</taxon>
        <taxon>Tremellomycetes</taxon>
        <taxon>Tremellales</taxon>
        <taxon>Cryptococcaceae</taxon>
        <taxon>Kwoniella</taxon>
    </lineage>
</organism>
<dbReference type="KEGG" id="kbi:30212881"/>
<protein>
    <submittedName>
        <fullName evidence="2">Uncharacterized protein</fullName>
    </submittedName>
</protein>
<dbReference type="RefSeq" id="XP_019042775.1">
    <property type="nucleotide sequence ID" value="XM_019195062.1"/>
</dbReference>
<dbReference type="GeneID" id="30212881"/>
<reference evidence="3" key="4">
    <citation type="submission" date="2024-02" db="EMBL/GenBank/DDBJ databases">
        <title>Comparative genomics of Cryptococcus and Kwoniella reveals pathogenesis evolution and contrasting modes of karyotype evolution via chromosome fusion or intercentromeric recombination.</title>
        <authorList>
            <person name="Coelho M.A."/>
            <person name="David-Palma M."/>
            <person name="Shea T."/>
            <person name="Bowers K."/>
            <person name="McGinley-Smith S."/>
            <person name="Mohammad A.W."/>
            <person name="Gnirke A."/>
            <person name="Yurkov A.M."/>
            <person name="Nowrousian M."/>
            <person name="Sun S."/>
            <person name="Cuomo C.A."/>
            <person name="Heitman J."/>
        </authorList>
    </citation>
    <scope>NUCLEOTIDE SEQUENCE</scope>
    <source>
        <strain evidence="3">CBS 10118</strain>
    </source>
</reference>
<evidence type="ECO:0000256" key="1">
    <source>
        <dbReference type="SAM" id="MobiDB-lite"/>
    </source>
</evidence>
<proteinExistence type="predicted"/>
<gene>
    <name evidence="2" type="ORF">I302_08482</name>
    <name evidence="3" type="ORF">I302_105194</name>
</gene>
<evidence type="ECO:0000313" key="4">
    <source>
        <dbReference type="Proteomes" id="UP000092730"/>
    </source>
</evidence>
<name>A0A1B9FSG2_9TREE</name>
<sequence length="313" mass="35275">MENSDDIALWNASMEDAVNAAMMKVKDSLEYSPPLHYLLRHPSAGSHLVSDGEHIADRYIREQKLIPAWLLKEGETGYIEPTLDTSSDDKEKLLSEVKAQLILEATNSIQWLANFHLKDTQYQWALEGNTSQNQPGGGESSERCGNQNTEQKTFRDWKNQLSRTIALLSEDEMNEYGDFENSAPPHQATDTVAKHSSRSPLNRHVIAYSFQKAEAGAKTGKSGDIPTGWRLHASFTSYESEKRMNGFPQHGLLTLLSQGIPRHIARMMIGGQHTPGWYYDWDMGLLSDFSPLEKQKSLKAIYEKTSGMRNESL</sequence>
<accession>A0A1B9FSG2</accession>